<keyword evidence="2" id="KW-0067">ATP-binding</keyword>
<dbReference type="GO" id="GO:0005524">
    <property type="term" value="F:ATP binding"/>
    <property type="evidence" value="ECO:0007669"/>
    <property type="project" value="UniProtKB-UniRule"/>
</dbReference>
<dbReference type="GO" id="GO:0018169">
    <property type="term" value="F:ribosomal S6-glutamic acid ligase activity"/>
    <property type="evidence" value="ECO:0007669"/>
    <property type="project" value="TreeGrafter"/>
</dbReference>
<evidence type="ECO:0000256" key="1">
    <source>
        <dbReference type="ARBA" id="ARBA00022598"/>
    </source>
</evidence>
<evidence type="ECO:0000259" key="4">
    <source>
        <dbReference type="PROSITE" id="PS50975"/>
    </source>
</evidence>
<keyword evidence="2" id="KW-0547">Nucleotide-binding</keyword>
<dbReference type="Gene3D" id="3.30.1490.20">
    <property type="entry name" value="ATP-grasp fold, A domain"/>
    <property type="match status" value="1"/>
</dbReference>
<dbReference type="InterPro" id="IPR011761">
    <property type="entry name" value="ATP-grasp"/>
</dbReference>
<feature type="coiled-coil region" evidence="3">
    <location>
        <begin position="481"/>
        <end position="508"/>
    </location>
</feature>
<name>A0A1M7H6N8_9BACL</name>
<organism evidence="5 6">
    <name type="scientific">Lacicoccus alkaliphilus DSM 16010</name>
    <dbReference type="NCBI Taxonomy" id="1123231"/>
    <lineage>
        <taxon>Bacteria</taxon>
        <taxon>Bacillati</taxon>
        <taxon>Bacillota</taxon>
        <taxon>Bacilli</taxon>
        <taxon>Bacillales</taxon>
        <taxon>Salinicoccaceae</taxon>
        <taxon>Lacicoccus</taxon>
    </lineage>
</organism>
<keyword evidence="6" id="KW-1185">Reference proteome</keyword>
<dbReference type="InterPro" id="IPR011095">
    <property type="entry name" value="Dala_Dala_lig_C"/>
</dbReference>
<dbReference type="SUPFAM" id="SSF56059">
    <property type="entry name" value="Glutathione synthetase ATP-binding domain-like"/>
    <property type="match status" value="1"/>
</dbReference>
<dbReference type="PROSITE" id="PS50975">
    <property type="entry name" value="ATP_GRASP"/>
    <property type="match status" value="1"/>
</dbReference>
<evidence type="ECO:0000256" key="3">
    <source>
        <dbReference type="SAM" id="Coils"/>
    </source>
</evidence>
<dbReference type="Gene3D" id="3.30.470.20">
    <property type="entry name" value="ATP-grasp fold, B domain"/>
    <property type="match status" value="1"/>
</dbReference>
<proteinExistence type="predicted"/>
<dbReference type="Proteomes" id="UP000184206">
    <property type="component" value="Unassembled WGS sequence"/>
</dbReference>
<reference evidence="5 6" key="1">
    <citation type="submission" date="2016-11" db="EMBL/GenBank/DDBJ databases">
        <authorList>
            <person name="Jaros S."/>
            <person name="Januszkiewicz K."/>
            <person name="Wedrychowicz H."/>
        </authorList>
    </citation>
    <scope>NUCLEOTIDE SEQUENCE [LARGE SCALE GENOMIC DNA]</scope>
    <source>
        <strain evidence="5 6">DSM 16010</strain>
    </source>
</reference>
<dbReference type="STRING" id="1123231.SAMN02745189_01809"/>
<dbReference type="RefSeq" id="WP_072710244.1">
    <property type="nucleotide sequence ID" value="NZ_FRCF01000007.1"/>
</dbReference>
<dbReference type="GO" id="GO:0046872">
    <property type="term" value="F:metal ion binding"/>
    <property type="evidence" value="ECO:0007669"/>
    <property type="project" value="InterPro"/>
</dbReference>
<sequence length="529" mass="60167">MRTEELDLTEDIMKAYPEEAHGPSLIMHSIVLEAWRRGIKVKFLTAYVKNQIKIRYVLSYKGEEFRFQLSLGDKVSREARRIGKSKELTKKHLSEAGVSVPEGKVINVQDADYTEVISYADQLGYPVIVKPAHASLAIGVRTNIHDVDGLTSALDYVHSELGYNDIIIERHARGSDTRSYVVGGEVIGAFKRVPANIVGDGKSSIKELVEKKNRYRSINPHLSHNLIEINDDLISYISNQGYDMDVVLKKDKKVYLSDSTFAKDNSETVDITDEITEDFKETAVNAVKHIPGMELAGVDIMMDQEKDQNYVLEVNCRPNIGGHLFPVQGESRDVPKAIIDYYFPETTGIEKGINKYFTYDFESIVNFLRKGIVKEVTLPPLPKKNIVNKHIIITGDAEPFKNRIFRSAVGHRLGGHLQQLDHQKYKLVVAGPRKRVESYLEMLTKLPQIKAEIIDENKWDTLLMYKFEAVEEMRGQSSGTQGGYEKENLRLIKENERLKKEIAKLKESTSWKVTGPLRKIGEMRKNNRN</sequence>
<dbReference type="InterPro" id="IPR013815">
    <property type="entry name" value="ATP_grasp_subdomain_1"/>
</dbReference>
<protein>
    <submittedName>
        <fullName evidence="5">D-alanine-D-alanine ligase</fullName>
    </submittedName>
</protein>
<accession>A0A1M7H6N8</accession>
<evidence type="ECO:0000256" key="2">
    <source>
        <dbReference type="PROSITE-ProRule" id="PRU00409"/>
    </source>
</evidence>
<evidence type="ECO:0000313" key="5">
    <source>
        <dbReference type="EMBL" id="SHM24244.1"/>
    </source>
</evidence>
<gene>
    <name evidence="5" type="ORF">SAMN02745189_01809</name>
</gene>
<keyword evidence="3" id="KW-0175">Coiled coil</keyword>
<dbReference type="GO" id="GO:0005737">
    <property type="term" value="C:cytoplasm"/>
    <property type="evidence" value="ECO:0007669"/>
    <property type="project" value="TreeGrafter"/>
</dbReference>
<dbReference type="EMBL" id="FRCF01000007">
    <property type="protein sequence ID" value="SHM24244.1"/>
    <property type="molecule type" value="Genomic_DNA"/>
</dbReference>
<dbReference type="AlphaFoldDB" id="A0A1M7H6N8"/>
<dbReference type="OrthoDB" id="9803907at2"/>
<keyword evidence="1 5" id="KW-0436">Ligase</keyword>
<dbReference type="GO" id="GO:0009432">
    <property type="term" value="P:SOS response"/>
    <property type="evidence" value="ECO:0007669"/>
    <property type="project" value="TreeGrafter"/>
</dbReference>
<dbReference type="Pfam" id="PF07478">
    <property type="entry name" value="Dala_Dala_lig_C"/>
    <property type="match status" value="1"/>
</dbReference>
<feature type="domain" description="ATP-grasp" evidence="4">
    <location>
        <begin position="90"/>
        <end position="343"/>
    </location>
</feature>
<dbReference type="PANTHER" id="PTHR21621">
    <property type="entry name" value="RIBOSOMAL PROTEIN S6 MODIFICATION PROTEIN"/>
    <property type="match status" value="1"/>
</dbReference>
<evidence type="ECO:0000313" key="6">
    <source>
        <dbReference type="Proteomes" id="UP000184206"/>
    </source>
</evidence>
<dbReference type="PANTHER" id="PTHR21621:SF0">
    <property type="entry name" value="BETA-CITRYLGLUTAMATE SYNTHASE B-RELATED"/>
    <property type="match status" value="1"/>
</dbReference>
<dbReference type="GO" id="GO:0008716">
    <property type="term" value="F:D-alanine-D-alanine ligase activity"/>
    <property type="evidence" value="ECO:0007669"/>
    <property type="project" value="InterPro"/>
</dbReference>